<dbReference type="AlphaFoldDB" id="A0A6M4AQF9"/>
<dbReference type="RefSeq" id="WP_169943470.1">
    <property type="nucleotide sequence ID" value="NZ_CP053015.1"/>
</dbReference>
<protein>
    <submittedName>
        <fullName evidence="6">TetR/AcrR family transcriptional regulator</fullName>
    </submittedName>
</protein>
<feature type="DNA-binding region" description="H-T-H motif" evidence="4">
    <location>
        <begin position="43"/>
        <end position="62"/>
    </location>
</feature>
<name>A0A6M4AQF9_9SPHN</name>
<reference evidence="6 7" key="1">
    <citation type="submission" date="2020-01" db="EMBL/GenBank/DDBJ databases">
        <title>Sphingomonas sp. strain CSW-10.</title>
        <authorList>
            <person name="Chen W.-M."/>
        </authorList>
    </citation>
    <scope>NUCLEOTIDE SEQUENCE [LARGE SCALE GENOMIC DNA]</scope>
    <source>
        <strain evidence="6 7">CSW-10</strain>
    </source>
</reference>
<organism evidence="6 7">
    <name type="scientific">Sphingomonas lacunae</name>
    <dbReference type="NCBI Taxonomy" id="2698828"/>
    <lineage>
        <taxon>Bacteria</taxon>
        <taxon>Pseudomonadati</taxon>
        <taxon>Pseudomonadota</taxon>
        <taxon>Alphaproteobacteria</taxon>
        <taxon>Sphingomonadales</taxon>
        <taxon>Sphingomonadaceae</taxon>
        <taxon>Sphingomonas</taxon>
    </lineage>
</organism>
<keyword evidence="7" id="KW-1185">Reference proteome</keyword>
<evidence type="ECO:0000256" key="2">
    <source>
        <dbReference type="ARBA" id="ARBA00023125"/>
    </source>
</evidence>
<evidence type="ECO:0000259" key="5">
    <source>
        <dbReference type="PROSITE" id="PS50977"/>
    </source>
</evidence>
<evidence type="ECO:0000256" key="1">
    <source>
        <dbReference type="ARBA" id="ARBA00023015"/>
    </source>
</evidence>
<evidence type="ECO:0000256" key="3">
    <source>
        <dbReference type="ARBA" id="ARBA00023163"/>
    </source>
</evidence>
<dbReference type="SUPFAM" id="SSF48498">
    <property type="entry name" value="Tetracyclin repressor-like, C-terminal domain"/>
    <property type="match status" value="1"/>
</dbReference>
<dbReference type="InterPro" id="IPR009057">
    <property type="entry name" value="Homeodomain-like_sf"/>
</dbReference>
<keyword evidence="3" id="KW-0804">Transcription</keyword>
<dbReference type="PANTHER" id="PTHR47506">
    <property type="entry name" value="TRANSCRIPTIONAL REGULATORY PROTEIN"/>
    <property type="match status" value="1"/>
</dbReference>
<dbReference type="GO" id="GO:0003677">
    <property type="term" value="F:DNA binding"/>
    <property type="evidence" value="ECO:0007669"/>
    <property type="project" value="UniProtKB-UniRule"/>
</dbReference>
<dbReference type="InterPro" id="IPR001647">
    <property type="entry name" value="HTH_TetR"/>
</dbReference>
<dbReference type="EMBL" id="CP053015">
    <property type="protein sequence ID" value="QJQ31253.1"/>
    <property type="molecule type" value="Genomic_DNA"/>
</dbReference>
<evidence type="ECO:0000313" key="6">
    <source>
        <dbReference type="EMBL" id="QJQ31253.1"/>
    </source>
</evidence>
<dbReference type="PRINTS" id="PR00455">
    <property type="entry name" value="HTHTETR"/>
</dbReference>
<keyword evidence="2 4" id="KW-0238">DNA-binding</keyword>
<feature type="domain" description="HTH tetR-type" evidence="5">
    <location>
        <begin position="226"/>
        <end position="286"/>
    </location>
</feature>
<proteinExistence type="predicted"/>
<dbReference type="Proteomes" id="UP000503018">
    <property type="component" value="Chromosome"/>
</dbReference>
<dbReference type="PROSITE" id="PS50977">
    <property type="entry name" value="HTH_TETR_2"/>
    <property type="match status" value="2"/>
</dbReference>
<dbReference type="SUPFAM" id="SSF46689">
    <property type="entry name" value="Homeodomain-like"/>
    <property type="match status" value="2"/>
</dbReference>
<feature type="domain" description="HTH tetR-type" evidence="5">
    <location>
        <begin position="20"/>
        <end position="80"/>
    </location>
</feature>
<dbReference type="Gene3D" id="1.10.10.60">
    <property type="entry name" value="Homeodomain-like"/>
    <property type="match status" value="1"/>
</dbReference>
<dbReference type="PANTHER" id="PTHR47506:SF6">
    <property type="entry name" value="HTH-TYPE TRANSCRIPTIONAL REPRESSOR NEMR"/>
    <property type="match status" value="1"/>
</dbReference>
<feature type="DNA-binding region" description="H-T-H motif" evidence="4">
    <location>
        <begin position="249"/>
        <end position="268"/>
    </location>
</feature>
<evidence type="ECO:0000256" key="4">
    <source>
        <dbReference type="PROSITE-ProRule" id="PRU00335"/>
    </source>
</evidence>
<dbReference type="KEGG" id="slan:GV829_01365"/>
<dbReference type="Pfam" id="PF00440">
    <property type="entry name" value="TetR_N"/>
    <property type="match status" value="2"/>
</dbReference>
<dbReference type="Gene3D" id="1.10.357.10">
    <property type="entry name" value="Tetracycline Repressor, domain 2"/>
    <property type="match status" value="2"/>
</dbReference>
<accession>A0A6M4AQF9</accession>
<keyword evidence="1" id="KW-0805">Transcription regulation</keyword>
<gene>
    <name evidence="6" type="ORF">GV829_01365</name>
</gene>
<dbReference type="InterPro" id="IPR036271">
    <property type="entry name" value="Tet_transcr_reg_TetR-rel_C_sf"/>
</dbReference>
<sequence>MVRLATSDASGAARETRRFQEKKQLVLDAASALINEKGTAGMTLAAVAEAVGLNTASVTYYFKRRDDLAVACYHRALERIEEMVEEAARAPDPRSRVRRYLELNIDLLAKVRAGEARPITVLSDIRTMDDPVRVTLSDRYRVIMRRVRGFFGPDGDAANKARLVARVHVLLENVYWLPAWLGDYSRHDFPRILDRMMQMFDHGFIPDGVANGAAVPLDIALDDDAGQAQQKFLQAATRLINERGYRGASVERIASELNVTKGSFYHHLQAKDDLVLACFRRSFATVTRAQRQAERAGQDWQQRLLIAFATLLDVQFSERGPLLRTTALQALPSEFRGGVIDSSNRIARGFAGMIADGITEGSIRAVDPMIASQMLMCTINSAYELRGWAAGMEPAIAIGAYASTLANGLFDD</sequence>
<evidence type="ECO:0000313" key="7">
    <source>
        <dbReference type="Proteomes" id="UP000503018"/>
    </source>
</evidence>